<dbReference type="STRING" id="660518.SAMN05216218_10641"/>
<keyword evidence="3" id="KW-1185">Reference proteome</keyword>
<protein>
    <recommendedName>
        <fullName evidence="1">Taxis protein CheF</fullName>
    </recommendedName>
</protein>
<reference evidence="3" key="1">
    <citation type="submission" date="2016-10" db="EMBL/GenBank/DDBJ databases">
        <authorList>
            <person name="Varghese N."/>
            <person name="Submissions S."/>
        </authorList>
    </citation>
    <scope>NUCLEOTIDE SEQUENCE [LARGE SCALE GENOMIC DNA]</scope>
    <source>
        <strain evidence="3">IBRC-M 10760</strain>
    </source>
</reference>
<dbReference type="EMBL" id="FNBK01000006">
    <property type="protein sequence ID" value="SDF41004.1"/>
    <property type="molecule type" value="Genomic_DNA"/>
</dbReference>
<evidence type="ECO:0000256" key="1">
    <source>
        <dbReference type="PIRNR" id="PIRNR026802"/>
    </source>
</evidence>
<organism evidence="2 3">
    <name type="scientific">Halorientalis regularis</name>
    <dbReference type="NCBI Taxonomy" id="660518"/>
    <lineage>
        <taxon>Archaea</taxon>
        <taxon>Methanobacteriati</taxon>
        <taxon>Methanobacteriota</taxon>
        <taxon>Stenosarchaea group</taxon>
        <taxon>Halobacteria</taxon>
        <taxon>Halobacteriales</taxon>
        <taxon>Haloarculaceae</taxon>
        <taxon>Halorientalis</taxon>
    </lineage>
</organism>
<dbReference type="Proteomes" id="UP000199076">
    <property type="component" value="Unassembled WGS sequence"/>
</dbReference>
<keyword evidence="1" id="KW-0145">Chemotaxis</keyword>
<dbReference type="Pfam" id="PF04283">
    <property type="entry name" value="CheF-arch"/>
    <property type="match status" value="1"/>
</dbReference>
<evidence type="ECO:0000313" key="2">
    <source>
        <dbReference type="EMBL" id="SDF41004.1"/>
    </source>
</evidence>
<dbReference type="PANTHER" id="PTHR42201">
    <property type="entry name" value="TAXIS PROTEIN"/>
    <property type="match status" value="1"/>
</dbReference>
<dbReference type="GO" id="GO:0006935">
    <property type="term" value="P:chemotaxis"/>
    <property type="evidence" value="ECO:0007669"/>
    <property type="project" value="UniProtKB-UniRule"/>
</dbReference>
<accession>A0A1G7KVA9</accession>
<name>A0A1G7KVA9_9EURY</name>
<dbReference type="AlphaFoldDB" id="A0A1G7KVA9"/>
<gene>
    <name evidence="2" type="ORF">SAMN05216218_10641</name>
</gene>
<dbReference type="InterPro" id="IPR007381">
    <property type="entry name" value="CheF1/F2"/>
</dbReference>
<comment type="subunit">
    <text evidence="1">Interacts with chemotaxis (Che) proteins as well as flagella accessory (Fla) proteins.</text>
</comment>
<sequence>MSEGEQKLADDQGKFARVVKDGRKLNDIEWQSGRIILSNKRIVLVSNDGKRTIPLSNVDGLKGRVDVNQTIARVSGYVSLQVGKDVTLVAPNDTEAFKNKLYGALLNQQVILTKHPAVEGGVVQDTQWKKGRLKIGDERVELAISDGQFVEIPLDDIGGVDEGNRTVMDDERLVLEVEHTEDDGTSVQTHISGTHRHTVFLRSLLREGEQRAEVNADLSEREHEVLMALYSGVSPFEIPNFVGMDVEKVEEVYDRLIELEILEEVRVRKEVRLKARGRNIASDVMDER</sequence>
<dbReference type="OrthoDB" id="227825at2157"/>
<dbReference type="PANTHER" id="PTHR42201:SF1">
    <property type="entry name" value="TAXIS PROTEIN"/>
    <property type="match status" value="1"/>
</dbReference>
<evidence type="ECO:0000313" key="3">
    <source>
        <dbReference type="Proteomes" id="UP000199076"/>
    </source>
</evidence>
<dbReference type="RefSeq" id="WP_092690883.1">
    <property type="nucleotide sequence ID" value="NZ_FNBK01000006.1"/>
</dbReference>
<proteinExistence type="predicted"/>
<dbReference type="PIRSF" id="PIRSF026802">
    <property type="entry name" value="UCP026802"/>
    <property type="match status" value="1"/>
</dbReference>
<comment type="function">
    <text evidence="1">Involved in taxis signal transduction.</text>
</comment>